<dbReference type="Pfam" id="PF01485">
    <property type="entry name" value="IBR"/>
    <property type="match status" value="1"/>
</dbReference>
<dbReference type="InterPro" id="IPR001841">
    <property type="entry name" value="Znf_RING"/>
</dbReference>
<evidence type="ECO:0000313" key="12">
    <source>
        <dbReference type="EMBL" id="KAH7080972.1"/>
    </source>
</evidence>
<dbReference type="PROSITE" id="PS51873">
    <property type="entry name" value="TRIAD"/>
    <property type="match status" value="1"/>
</dbReference>
<evidence type="ECO:0000256" key="7">
    <source>
        <dbReference type="ARBA" id="ARBA00022786"/>
    </source>
</evidence>
<dbReference type="AlphaFoldDB" id="A0A8K0R2R9"/>
<comment type="catalytic activity">
    <reaction evidence="1">
        <text>[E2 ubiquitin-conjugating enzyme]-S-ubiquitinyl-L-cysteine + [acceptor protein]-L-lysine = [E2 ubiquitin-conjugating enzyme]-L-cysteine + [acceptor protein]-N(6)-ubiquitinyl-L-lysine.</text>
        <dbReference type="EC" id="2.3.2.31"/>
    </reaction>
</comment>
<dbReference type="CDD" id="cd20335">
    <property type="entry name" value="BRcat_RBR"/>
    <property type="match status" value="1"/>
</dbReference>
<accession>A0A8K0R2R9</accession>
<dbReference type="InterPro" id="IPR044066">
    <property type="entry name" value="TRIAD_supradom"/>
</dbReference>
<evidence type="ECO:0000256" key="6">
    <source>
        <dbReference type="ARBA" id="ARBA00022771"/>
    </source>
</evidence>
<evidence type="ECO:0000256" key="8">
    <source>
        <dbReference type="ARBA" id="ARBA00022833"/>
    </source>
</evidence>
<evidence type="ECO:0000256" key="4">
    <source>
        <dbReference type="ARBA" id="ARBA00022723"/>
    </source>
</evidence>
<keyword evidence="7" id="KW-0833">Ubl conjugation pathway</keyword>
<dbReference type="GO" id="GO:0016567">
    <property type="term" value="P:protein ubiquitination"/>
    <property type="evidence" value="ECO:0007669"/>
    <property type="project" value="InterPro"/>
</dbReference>
<protein>
    <recommendedName>
        <fullName evidence="2">RBR-type E3 ubiquitin transferase</fullName>
        <ecNumber evidence="2">2.3.2.31</ecNumber>
    </recommendedName>
</protein>
<dbReference type="PANTHER" id="PTHR11685">
    <property type="entry name" value="RBR FAMILY RING FINGER AND IBR DOMAIN-CONTAINING"/>
    <property type="match status" value="1"/>
</dbReference>
<dbReference type="InterPro" id="IPR013083">
    <property type="entry name" value="Znf_RING/FYVE/PHD"/>
</dbReference>
<dbReference type="GO" id="GO:0008270">
    <property type="term" value="F:zinc ion binding"/>
    <property type="evidence" value="ECO:0007669"/>
    <property type="project" value="UniProtKB-KW"/>
</dbReference>
<evidence type="ECO:0000256" key="5">
    <source>
        <dbReference type="ARBA" id="ARBA00022737"/>
    </source>
</evidence>
<evidence type="ECO:0000256" key="2">
    <source>
        <dbReference type="ARBA" id="ARBA00012251"/>
    </source>
</evidence>
<dbReference type="Gene3D" id="1.20.120.1750">
    <property type="match status" value="1"/>
</dbReference>
<feature type="domain" description="RING-type" evidence="10">
    <location>
        <begin position="179"/>
        <end position="223"/>
    </location>
</feature>
<keyword evidence="4" id="KW-0479">Metal-binding</keyword>
<gene>
    <name evidence="12" type="ORF">FB567DRAFT_448989</name>
</gene>
<evidence type="ECO:0000256" key="1">
    <source>
        <dbReference type="ARBA" id="ARBA00001798"/>
    </source>
</evidence>
<dbReference type="InterPro" id="IPR017907">
    <property type="entry name" value="Znf_RING_CS"/>
</dbReference>
<dbReference type="SUPFAM" id="SSF57850">
    <property type="entry name" value="RING/U-box"/>
    <property type="match status" value="2"/>
</dbReference>
<dbReference type="OrthoDB" id="10009520at2759"/>
<keyword evidence="13" id="KW-1185">Reference proteome</keyword>
<dbReference type="PROSITE" id="PS50089">
    <property type="entry name" value="ZF_RING_2"/>
    <property type="match status" value="1"/>
</dbReference>
<keyword evidence="6 9" id="KW-0863">Zinc-finger</keyword>
<keyword evidence="3" id="KW-0808">Transferase</keyword>
<feature type="domain" description="RING-type" evidence="11">
    <location>
        <begin position="175"/>
        <end position="366"/>
    </location>
</feature>
<dbReference type="GO" id="GO:0061630">
    <property type="term" value="F:ubiquitin protein ligase activity"/>
    <property type="evidence" value="ECO:0007669"/>
    <property type="project" value="UniProtKB-EC"/>
</dbReference>
<keyword evidence="5" id="KW-0677">Repeat</keyword>
<evidence type="ECO:0000259" key="10">
    <source>
        <dbReference type="PROSITE" id="PS50089"/>
    </source>
</evidence>
<evidence type="ECO:0000256" key="9">
    <source>
        <dbReference type="PROSITE-ProRule" id="PRU00175"/>
    </source>
</evidence>
<reference evidence="12" key="1">
    <citation type="journal article" date="2021" name="Nat. Commun.">
        <title>Genetic determinants of endophytism in the Arabidopsis root mycobiome.</title>
        <authorList>
            <person name="Mesny F."/>
            <person name="Miyauchi S."/>
            <person name="Thiergart T."/>
            <person name="Pickel B."/>
            <person name="Atanasova L."/>
            <person name="Karlsson M."/>
            <person name="Huettel B."/>
            <person name="Barry K.W."/>
            <person name="Haridas S."/>
            <person name="Chen C."/>
            <person name="Bauer D."/>
            <person name="Andreopoulos W."/>
            <person name="Pangilinan J."/>
            <person name="LaButti K."/>
            <person name="Riley R."/>
            <person name="Lipzen A."/>
            <person name="Clum A."/>
            <person name="Drula E."/>
            <person name="Henrissat B."/>
            <person name="Kohler A."/>
            <person name="Grigoriev I.V."/>
            <person name="Martin F.M."/>
            <person name="Hacquard S."/>
        </authorList>
    </citation>
    <scope>NUCLEOTIDE SEQUENCE</scope>
    <source>
        <strain evidence="12">MPI-SDFR-AT-0120</strain>
    </source>
</reference>
<evidence type="ECO:0000259" key="11">
    <source>
        <dbReference type="PROSITE" id="PS51873"/>
    </source>
</evidence>
<sequence>MSACVTAIPTLLSGPFDYELVALALQLEELGLFHVSGKGKYPIEHPPDSEVAFANFQEELEDYKNFLADQILAQSIAAAVHTDEVIIENLTAQEVQAHADHRFVLQLVNDDPEIDALPHMRAQEEGAINDWMSTVTDTMAAQSVVDFSDDEDETQAGPSKSFAERQATTFKKLAMEFQCIACTDRVSRSKMVTAQCGHRYCANCMKSLFMRSTQDEGLHPPKCCKKPIPLTLVARHMDANEIETFQLATVEFNTRHRVNCSSRVCARFITPDNINPVLQQALCPACGTATCTICKNEYHRGRECLDDPSLRQTRELAASEGWQTCGACERVVQLRSGCNHMTCICKAEFCYVCGIEWKNCACAPADIDRIEERAEEIVRRDAPSDILPDQRLVRIDQVFAELQDNHECEHSRRFQRITDGAPRRGFRCEMCDARHYRYILQCRRCYVNVCEECRRNRI</sequence>
<dbReference type="InterPro" id="IPR031127">
    <property type="entry name" value="E3_UB_ligase_RBR"/>
</dbReference>
<dbReference type="EC" id="2.3.2.31" evidence="2"/>
<dbReference type="CDD" id="cd22584">
    <property type="entry name" value="Rcat_RBR_unk"/>
    <property type="match status" value="1"/>
</dbReference>
<evidence type="ECO:0000256" key="3">
    <source>
        <dbReference type="ARBA" id="ARBA00022679"/>
    </source>
</evidence>
<evidence type="ECO:0000313" key="13">
    <source>
        <dbReference type="Proteomes" id="UP000813461"/>
    </source>
</evidence>
<dbReference type="Proteomes" id="UP000813461">
    <property type="component" value="Unassembled WGS sequence"/>
</dbReference>
<dbReference type="PROSITE" id="PS00518">
    <property type="entry name" value="ZF_RING_1"/>
    <property type="match status" value="1"/>
</dbReference>
<keyword evidence="8" id="KW-0862">Zinc</keyword>
<dbReference type="Gene3D" id="3.30.40.10">
    <property type="entry name" value="Zinc/RING finger domain, C3HC4 (zinc finger)"/>
    <property type="match status" value="1"/>
</dbReference>
<name>A0A8K0R2R9_9PLEO</name>
<dbReference type="EMBL" id="JAGMVJ010000015">
    <property type="protein sequence ID" value="KAH7080972.1"/>
    <property type="molecule type" value="Genomic_DNA"/>
</dbReference>
<proteinExistence type="predicted"/>
<comment type="caution">
    <text evidence="12">The sequence shown here is derived from an EMBL/GenBank/DDBJ whole genome shotgun (WGS) entry which is preliminary data.</text>
</comment>
<dbReference type="InterPro" id="IPR002867">
    <property type="entry name" value="IBR_dom"/>
</dbReference>
<organism evidence="12 13">
    <name type="scientific">Paraphoma chrysanthemicola</name>
    <dbReference type="NCBI Taxonomy" id="798071"/>
    <lineage>
        <taxon>Eukaryota</taxon>
        <taxon>Fungi</taxon>
        <taxon>Dikarya</taxon>
        <taxon>Ascomycota</taxon>
        <taxon>Pezizomycotina</taxon>
        <taxon>Dothideomycetes</taxon>
        <taxon>Pleosporomycetidae</taxon>
        <taxon>Pleosporales</taxon>
        <taxon>Pleosporineae</taxon>
        <taxon>Phaeosphaeriaceae</taxon>
        <taxon>Paraphoma</taxon>
    </lineage>
</organism>